<proteinExistence type="predicted"/>
<gene>
    <name evidence="2" type="ORF">HD598_000833</name>
</gene>
<name>A0A7W8TV90_9MICC</name>
<protein>
    <submittedName>
        <fullName evidence="2">Uncharacterized protein</fullName>
    </submittedName>
</protein>
<sequence>MLNLFPAHQVSWTADISSCPDILFDLPALPNPPSTWPRDQNGRTLSDAHV</sequence>
<comment type="caution">
    <text evidence="2">The sequence shown here is derived from an EMBL/GenBank/DDBJ whole genome shotgun (WGS) entry which is preliminary data.</text>
</comment>
<dbReference type="AlphaFoldDB" id="A0A7W8TV90"/>
<feature type="region of interest" description="Disordered" evidence="1">
    <location>
        <begin position="30"/>
        <end position="50"/>
    </location>
</feature>
<organism evidence="2 3">
    <name type="scientific">Neomicrococcus aestuarii</name>
    <dbReference type="NCBI Taxonomy" id="556325"/>
    <lineage>
        <taxon>Bacteria</taxon>
        <taxon>Bacillati</taxon>
        <taxon>Actinomycetota</taxon>
        <taxon>Actinomycetes</taxon>
        <taxon>Micrococcales</taxon>
        <taxon>Micrococcaceae</taxon>
        <taxon>Neomicrococcus</taxon>
    </lineage>
</organism>
<evidence type="ECO:0000313" key="2">
    <source>
        <dbReference type="EMBL" id="MBB5512146.1"/>
    </source>
</evidence>
<evidence type="ECO:0000256" key="1">
    <source>
        <dbReference type="SAM" id="MobiDB-lite"/>
    </source>
</evidence>
<reference evidence="2 3" key="1">
    <citation type="submission" date="2020-08" db="EMBL/GenBank/DDBJ databases">
        <title>Sequencing the genomes of 1000 actinobacteria strains.</title>
        <authorList>
            <person name="Klenk H.-P."/>
        </authorList>
    </citation>
    <scope>NUCLEOTIDE SEQUENCE [LARGE SCALE GENOMIC DNA]</scope>
    <source>
        <strain evidence="2 3">DSM 105783</strain>
    </source>
</reference>
<dbReference type="EMBL" id="JACHDR010000001">
    <property type="protein sequence ID" value="MBB5512146.1"/>
    <property type="molecule type" value="Genomic_DNA"/>
</dbReference>
<evidence type="ECO:0000313" key="3">
    <source>
        <dbReference type="Proteomes" id="UP000580797"/>
    </source>
</evidence>
<dbReference type="Proteomes" id="UP000580797">
    <property type="component" value="Unassembled WGS sequence"/>
</dbReference>
<accession>A0A7W8TV90</accession>